<evidence type="ECO:0000256" key="2">
    <source>
        <dbReference type="ARBA" id="ARBA00022598"/>
    </source>
</evidence>
<dbReference type="RefSeq" id="WP_111324599.1">
    <property type="nucleotide sequence ID" value="NZ_BIFX01000001.1"/>
</dbReference>
<dbReference type="GO" id="GO:0003723">
    <property type="term" value="F:RNA binding"/>
    <property type="evidence" value="ECO:0007669"/>
    <property type="project" value="InterPro"/>
</dbReference>
<dbReference type="EMBL" id="QKUF01000018">
    <property type="protein sequence ID" value="PZW25420.1"/>
    <property type="molecule type" value="Genomic_DNA"/>
</dbReference>
<comment type="catalytic activity">
    <reaction evidence="7">
        <text>tRNA(Tyr) + L-tyrosine + ATP = L-tyrosyl-tRNA(Tyr) + AMP + diphosphate + H(+)</text>
        <dbReference type="Rhea" id="RHEA:10220"/>
        <dbReference type="Rhea" id="RHEA-COMP:9706"/>
        <dbReference type="Rhea" id="RHEA-COMP:9707"/>
        <dbReference type="ChEBI" id="CHEBI:15378"/>
        <dbReference type="ChEBI" id="CHEBI:30616"/>
        <dbReference type="ChEBI" id="CHEBI:33019"/>
        <dbReference type="ChEBI" id="CHEBI:58315"/>
        <dbReference type="ChEBI" id="CHEBI:78442"/>
        <dbReference type="ChEBI" id="CHEBI:78536"/>
        <dbReference type="ChEBI" id="CHEBI:456215"/>
        <dbReference type="EC" id="6.1.1.1"/>
    </reaction>
</comment>
<gene>
    <name evidence="10" type="ORF">EI42_04264</name>
</gene>
<comment type="similarity">
    <text evidence="9">Belongs to the class-I aminoacyl-tRNA synthetase family.</text>
</comment>
<keyword evidence="5 9" id="KW-0648">Protein biosynthesis</keyword>
<dbReference type="InterPro" id="IPR036986">
    <property type="entry name" value="S4_RNA-bd_sf"/>
</dbReference>
<accession>A0A326U315</accession>
<dbReference type="Pfam" id="PF00579">
    <property type="entry name" value="tRNA-synt_1b"/>
    <property type="match status" value="1"/>
</dbReference>
<keyword evidence="4 9" id="KW-0067">ATP-binding</keyword>
<evidence type="ECO:0000256" key="1">
    <source>
        <dbReference type="ARBA" id="ARBA00013160"/>
    </source>
</evidence>
<evidence type="ECO:0000256" key="7">
    <source>
        <dbReference type="ARBA" id="ARBA00048248"/>
    </source>
</evidence>
<dbReference type="GO" id="GO:0004831">
    <property type="term" value="F:tyrosine-tRNA ligase activity"/>
    <property type="evidence" value="ECO:0007669"/>
    <property type="project" value="UniProtKB-UniRule"/>
</dbReference>
<dbReference type="OrthoDB" id="9804243at2"/>
<keyword evidence="3 9" id="KW-0547">Nucleotide-binding</keyword>
<comment type="caution">
    <text evidence="10">The sequence shown here is derived from an EMBL/GenBank/DDBJ whole genome shotgun (WGS) entry which is preliminary data.</text>
</comment>
<dbReference type="PANTHER" id="PTHR11766:SF1">
    <property type="entry name" value="TYROSINE--TRNA LIGASE"/>
    <property type="match status" value="1"/>
</dbReference>
<keyword evidence="2 9" id="KW-0436">Ligase</keyword>
<dbReference type="AlphaFoldDB" id="A0A326U315"/>
<protein>
    <recommendedName>
        <fullName evidence="1 8">Tyrosine--tRNA ligase</fullName>
        <ecNumber evidence="1 8">6.1.1.1</ecNumber>
    </recommendedName>
</protein>
<dbReference type="SUPFAM" id="SSF55174">
    <property type="entry name" value="Alpha-L RNA-binding motif"/>
    <property type="match status" value="1"/>
</dbReference>
<evidence type="ECO:0000313" key="10">
    <source>
        <dbReference type="EMBL" id="PZW25420.1"/>
    </source>
</evidence>
<keyword evidence="6 9" id="KW-0030">Aminoacyl-tRNA synthetase</keyword>
<dbReference type="GO" id="GO:0005829">
    <property type="term" value="C:cytosol"/>
    <property type="evidence" value="ECO:0007669"/>
    <property type="project" value="TreeGrafter"/>
</dbReference>
<organism evidence="10 11">
    <name type="scientific">Thermosporothrix hazakensis</name>
    <dbReference type="NCBI Taxonomy" id="644383"/>
    <lineage>
        <taxon>Bacteria</taxon>
        <taxon>Bacillati</taxon>
        <taxon>Chloroflexota</taxon>
        <taxon>Ktedonobacteria</taxon>
        <taxon>Ktedonobacterales</taxon>
        <taxon>Thermosporotrichaceae</taxon>
        <taxon>Thermosporothrix</taxon>
    </lineage>
</organism>
<dbReference type="InterPro" id="IPR014729">
    <property type="entry name" value="Rossmann-like_a/b/a_fold"/>
</dbReference>
<dbReference type="Proteomes" id="UP000248806">
    <property type="component" value="Unassembled WGS sequence"/>
</dbReference>
<dbReference type="NCBIfam" id="TIGR00234">
    <property type="entry name" value="tyrS"/>
    <property type="match status" value="1"/>
</dbReference>
<dbReference type="GO" id="GO:0006437">
    <property type="term" value="P:tyrosyl-tRNA aminoacylation"/>
    <property type="evidence" value="ECO:0007669"/>
    <property type="project" value="UniProtKB-UniRule"/>
</dbReference>
<dbReference type="GO" id="GO:0005524">
    <property type="term" value="F:ATP binding"/>
    <property type="evidence" value="ECO:0007669"/>
    <property type="project" value="UniProtKB-KW"/>
</dbReference>
<name>A0A326U315_THEHA</name>
<dbReference type="Gene3D" id="1.10.240.10">
    <property type="entry name" value="Tyrosyl-Transfer RNA Synthetase"/>
    <property type="match status" value="1"/>
</dbReference>
<dbReference type="InterPro" id="IPR002307">
    <property type="entry name" value="Tyr-tRNA-ligase"/>
</dbReference>
<evidence type="ECO:0000256" key="8">
    <source>
        <dbReference type="NCBIfam" id="TIGR00234"/>
    </source>
</evidence>
<evidence type="ECO:0000313" key="11">
    <source>
        <dbReference type="Proteomes" id="UP000248806"/>
    </source>
</evidence>
<evidence type="ECO:0000256" key="4">
    <source>
        <dbReference type="ARBA" id="ARBA00022840"/>
    </source>
</evidence>
<evidence type="ECO:0000256" key="9">
    <source>
        <dbReference type="RuleBase" id="RU363036"/>
    </source>
</evidence>
<dbReference type="Gene3D" id="3.10.290.10">
    <property type="entry name" value="RNA-binding S4 domain"/>
    <property type="match status" value="1"/>
</dbReference>
<sequence length="400" mass="46079">MTQDEQALLARFARTTESMVSSEEFQDLLRSGRQLRIKYGVDVTAPFLHIGHAVNLWMIRQLQDLGHKAVFLIGDFTTRIGDPTGRNKLRPVLSREEIADNMQRFLEQARMVLRFDDPRLLEIRYNSEWYDALSAQELLQLLAQVTHARLIGRDMFQERIRQGLDIHMHELIYPVLQGYDSVMLHSDLTIIGSDQLFNEMLGRFYQERQGQRPQVIITTRITPGIDGKAKQSKSLGNYIGLGHSPRDKFGRAMSIPDELILPYLEVYTDVSTEELRELAAQVAIEPMRCKLRLAYELVCRYHGEAVAEQEQQWFLETFSTRRTPDEMPVLTIEAGEYNALAVLQRFFAGSKSNRELRRLFTQGAVSLNGETLWVPEQPVSALNGAVFRVGKRTWFRVEEC</sequence>
<evidence type="ECO:0000256" key="6">
    <source>
        <dbReference type="ARBA" id="ARBA00023146"/>
    </source>
</evidence>
<dbReference type="PRINTS" id="PR01040">
    <property type="entry name" value="TRNASYNTHTYR"/>
</dbReference>
<proteinExistence type="inferred from homology"/>
<keyword evidence="11" id="KW-1185">Reference proteome</keyword>
<dbReference type="InterPro" id="IPR024088">
    <property type="entry name" value="Tyr-tRNA-ligase_bac-type"/>
</dbReference>
<dbReference type="Gene3D" id="3.40.50.620">
    <property type="entry name" value="HUPs"/>
    <property type="match status" value="1"/>
</dbReference>
<reference evidence="10 11" key="1">
    <citation type="submission" date="2018-06" db="EMBL/GenBank/DDBJ databases">
        <title>Genomic Encyclopedia of Archaeal and Bacterial Type Strains, Phase II (KMG-II): from individual species to whole genera.</title>
        <authorList>
            <person name="Goeker M."/>
        </authorList>
    </citation>
    <scope>NUCLEOTIDE SEQUENCE [LARGE SCALE GENOMIC DNA]</scope>
    <source>
        <strain evidence="10 11">ATCC BAA-1881</strain>
    </source>
</reference>
<dbReference type="SUPFAM" id="SSF52374">
    <property type="entry name" value="Nucleotidylyl transferase"/>
    <property type="match status" value="1"/>
</dbReference>
<dbReference type="InterPro" id="IPR002305">
    <property type="entry name" value="aa-tRNA-synth_Ic"/>
</dbReference>
<dbReference type="PANTHER" id="PTHR11766">
    <property type="entry name" value="TYROSYL-TRNA SYNTHETASE"/>
    <property type="match status" value="1"/>
</dbReference>
<evidence type="ECO:0000256" key="3">
    <source>
        <dbReference type="ARBA" id="ARBA00022741"/>
    </source>
</evidence>
<evidence type="ECO:0000256" key="5">
    <source>
        <dbReference type="ARBA" id="ARBA00022917"/>
    </source>
</evidence>
<dbReference type="EC" id="6.1.1.1" evidence="1 8"/>